<reference evidence="1" key="1">
    <citation type="journal article" date="2020" name="Stud. Mycol.">
        <title>101 Dothideomycetes genomes: a test case for predicting lifestyles and emergence of pathogens.</title>
        <authorList>
            <person name="Haridas S."/>
            <person name="Albert R."/>
            <person name="Binder M."/>
            <person name="Bloem J."/>
            <person name="Labutti K."/>
            <person name="Salamov A."/>
            <person name="Andreopoulos B."/>
            <person name="Baker S."/>
            <person name="Barry K."/>
            <person name="Bills G."/>
            <person name="Bluhm B."/>
            <person name="Cannon C."/>
            <person name="Castanera R."/>
            <person name="Culley D."/>
            <person name="Daum C."/>
            <person name="Ezra D."/>
            <person name="Gonzalez J."/>
            <person name="Henrissat B."/>
            <person name="Kuo A."/>
            <person name="Liang C."/>
            <person name="Lipzen A."/>
            <person name="Lutzoni F."/>
            <person name="Magnuson J."/>
            <person name="Mondo S."/>
            <person name="Nolan M."/>
            <person name="Ohm R."/>
            <person name="Pangilinan J."/>
            <person name="Park H.-J."/>
            <person name="Ramirez L."/>
            <person name="Alfaro M."/>
            <person name="Sun H."/>
            <person name="Tritt A."/>
            <person name="Yoshinaga Y."/>
            <person name="Zwiers L.-H."/>
            <person name="Turgeon B."/>
            <person name="Goodwin S."/>
            <person name="Spatafora J."/>
            <person name="Crous P."/>
            <person name="Grigoriev I."/>
        </authorList>
    </citation>
    <scope>NUCLEOTIDE SEQUENCE</scope>
    <source>
        <strain evidence="1">CBS 627.86</strain>
    </source>
</reference>
<evidence type="ECO:0000313" key="1">
    <source>
        <dbReference type="EMBL" id="KAF2112155.1"/>
    </source>
</evidence>
<dbReference type="AlphaFoldDB" id="A0A6A5YYC5"/>
<dbReference type="OrthoDB" id="3775748at2759"/>
<sequence length="291" mass="34044">MASTEYESLPCLPPKLKVLDWDEKELKAVRAANLPYAIRSAKYPRTKKNPSRCWVIINDTHSYSIHKVLLKSFSTKCAALFKENQNLHNIRINGIEPVTSIPAWEIFTEWLYMLDKVPLPDYTPLRRAAWRSRHIKDACFLASFLGATKFEKYLLRIIFKEVHEGRFSEKHLRHLSHCMPEKTGMHYFSRAYFRWKEEGKPGELDPYRWRVEHWYSICGVISNWGCFHAMNTSGWGGVWERQEMMREQVEWMDEVLYDDPPMVDDFGDPFDFGGGGDDAFGGFGVEEVDDD</sequence>
<proteinExistence type="predicted"/>
<organism evidence="1 2">
    <name type="scientific">Lophiotrema nucula</name>
    <dbReference type="NCBI Taxonomy" id="690887"/>
    <lineage>
        <taxon>Eukaryota</taxon>
        <taxon>Fungi</taxon>
        <taxon>Dikarya</taxon>
        <taxon>Ascomycota</taxon>
        <taxon>Pezizomycotina</taxon>
        <taxon>Dothideomycetes</taxon>
        <taxon>Pleosporomycetidae</taxon>
        <taxon>Pleosporales</taxon>
        <taxon>Lophiotremataceae</taxon>
        <taxon>Lophiotrema</taxon>
    </lineage>
</organism>
<protein>
    <submittedName>
        <fullName evidence="1">Uncharacterized protein</fullName>
    </submittedName>
</protein>
<keyword evidence="2" id="KW-1185">Reference proteome</keyword>
<dbReference type="EMBL" id="ML977332">
    <property type="protein sequence ID" value="KAF2112155.1"/>
    <property type="molecule type" value="Genomic_DNA"/>
</dbReference>
<gene>
    <name evidence="1" type="ORF">BDV96DRAFT_602604</name>
</gene>
<dbReference type="Proteomes" id="UP000799770">
    <property type="component" value="Unassembled WGS sequence"/>
</dbReference>
<accession>A0A6A5YYC5</accession>
<name>A0A6A5YYC5_9PLEO</name>
<evidence type="ECO:0000313" key="2">
    <source>
        <dbReference type="Proteomes" id="UP000799770"/>
    </source>
</evidence>